<name>V5Q7Q6_9CAUD</name>
<gene>
    <name evidence="1" type="ORF">Paz_26</name>
</gene>
<keyword evidence="2" id="KW-1185">Reference proteome</keyword>
<organism evidence="1 2">
    <name type="scientific">Xylella phage Paz</name>
    <dbReference type="NCBI Taxonomy" id="1415145"/>
    <lineage>
        <taxon>Viruses</taxon>
        <taxon>Duplodnaviria</taxon>
        <taxon>Heunggongvirae</taxon>
        <taxon>Uroviricota</taxon>
        <taxon>Caudoviricetes</taxon>
        <taxon>Autographivirales</taxon>
        <taxon>Autonotataviridae</taxon>
        <taxon>Gujervirinae</taxon>
        <taxon>Pazvirus</taxon>
        <taxon>Pazvirus paz</taxon>
    </lineage>
</organism>
<dbReference type="KEGG" id="vg:17777805"/>
<evidence type="ECO:0000313" key="2">
    <source>
        <dbReference type="Proteomes" id="UP000018622"/>
    </source>
</evidence>
<proteinExistence type="predicted"/>
<protein>
    <submittedName>
        <fullName evidence="1">Uncharacterized protein</fullName>
    </submittedName>
</protein>
<dbReference type="Proteomes" id="UP000018622">
    <property type="component" value="Segment"/>
</dbReference>
<accession>V5Q7Q6</accession>
<dbReference type="GeneID" id="17777805"/>
<reference evidence="1 2" key="1">
    <citation type="journal article" date="2014" name="J. Bacteriol.">
        <title>Characterization of novel virulent broad-host-range phages of Xylella fastidiosa and Xanthomonas.</title>
        <authorList>
            <person name="Ahern S.J."/>
            <person name="Das M."/>
            <person name="Bhowmick T.S."/>
            <person name="Young R."/>
            <person name="Gonzalez C.F."/>
        </authorList>
    </citation>
    <scope>NUCLEOTIDE SEQUENCE [LARGE SCALE GENOMIC DNA]</scope>
</reference>
<dbReference type="RefSeq" id="YP_008858901.1">
    <property type="nucleotide sequence ID" value="NC_022982.1"/>
</dbReference>
<sequence length="56" mass="6396">MIDVTVVNRPEAQMVRILIDVPFEQYASALYPNQVLRDGVNDAMDIVLAEAQHNRR</sequence>
<dbReference type="EMBL" id="KF626666">
    <property type="protein sequence ID" value="AHB12123.1"/>
    <property type="molecule type" value="Genomic_DNA"/>
</dbReference>
<evidence type="ECO:0000313" key="1">
    <source>
        <dbReference type="EMBL" id="AHB12123.1"/>
    </source>
</evidence>